<gene>
    <name evidence="3" type="primary">CER1_11</name>
    <name evidence="3" type="ORF">CK203_103195</name>
</gene>
<evidence type="ECO:0000313" key="4">
    <source>
        <dbReference type="Proteomes" id="UP000288805"/>
    </source>
</evidence>
<evidence type="ECO:0000313" key="3">
    <source>
        <dbReference type="EMBL" id="RVW22826.1"/>
    </source>
</evidence>
<feature type="domain" description="Very-long-chain aldehyde decarbonylase CER1-like C-terminal" evidence="2">
    <location>
        <begin position="257"/>
        <end position="420"/>
    </location>
</feature>
<organism evidence="3 4">
    <name type="scientific">Vitis vinifera</name>
    <name type="common">Grape</name>
    <dbReference type="NCBI Taxonomy" id="29760"/>
    <lineage>
        <taxon>Eukaryota</taxon>
        <taxon>Viridiplantae</taxon>
        <taxon>Streptophyta</taxon>
        <taxon>Embryophyta</taxon>
        <taxon>Tracheophyta</taxon>
        <taxon>Spermatophyta</taxon>
        <taxon>Magnoliopsida</taxon>
        <taxon>eudicotyledons</taxon>
        <taxon>Gunneridae</taxon>
        <taxon>Pentapetalae</taxon>
        <taxon>rosids</taxon>
        <taxon>Vitales</taxon>
        <taxon>Vitaceae</taxon>
        <taxon>Viteae</taxon>
        <taxon>Vitis</taxon>
    </lineage>
</organism>
<dbReference type="InterPro" id="IPR021940">
    <property type="entry name" value="CER1-like_C"/>
</dbReference>
<dbReference type="GO" id="GO:0016020">
    <property type="term" value="C:membrane"/>
    <property type="evidence" value="ECO:0007669"/>
    <property type="project" value="UniProtKB-SubCell"/>
</dbReference>
<comment type="caution">
    <text evidence="3">The sequence shown here is derived from an EMBL/GenBank/DDBJ whole genome shotgun (WGS) entry which is preliminary data.</text>
</comment>
<dbReference type="Proteomes" id="UP000288805">
    <property type="component" value="Unassembled WGS sequence"/>
</dbReference>
<evidence type="ECO:0000259" key="2">
    <source>
        <dbReference type="Pfam" id="PF12076"/>
    </source>
</evidence>
<sequence>MMINDFNSFKFSGFTLHHTQFRTNYSLFMPFYDYMYGTMDRSSDVLYEKSLTRPEESPDVVHLTHLTTPDSIYHIRLGFAFVASKPYISKWYLRLMWPLTSSYMMLIWICSRTFVLERNHFNKLKLQTWVIPKYRIQYFLKWQNEPINSLIEEAILHAEERGVKVLSLGLLNQASYYSFTFLLIFFSLNNSLSIFEKFLLKINFYLINLKIMQGEELNLYGKLYIHLNPKLKIKVVDGSSLAVAVVLNSIPKGTTQVLFRGKLSKVAYFTAIALCQKGIQVTTFREEEHKKIKMKLNTKLRDKLALSKNYAHKIWLVGDGLTEEEQLKAPKGTLFIPFSQFPPKRMRKDCFYHTTPAMMSPTSFENMDSCENWLPRRAMSAWRVAGILHALEGWNVHECGHTIFDIEKIWEASFQHGFRPLMIPS</sequence>
<evidence type="ECO:0000256" key="1">
    <source>
        <dbReference type="ARBA" id="ARBA00004141"/>
    </source>
</evidence>
<name>A0A438CI03_VITVI</name>
<protein>
    <submittedName>
        <fullName evidence="3">Protein ECERIFERUM 1</fullName>
    </submittedName>
</protein>
<comment type="subcellular location">
    <subcellularLocation>
        <location evidence="1">Membrane</location>
        <topology evidence="1">Multi-pass membrane protein</topology>
    </subcellularLocation>
</comment>
<dbReference type="Pfam" id="PF12076">
    <property type="entry name" value="CER1-like_C"/>
    <property type="match status" value="1"/>
</dbReference>
<dbReference type="EMBL" id="QGNW01002216">
    <property type="protein sequence ID" value="RVW22826.1"/>
    <property type="molecule type" value="Genomic_DNA"/>
</dbReference>
<accession>A0A438CI03</accession>
<dbReference type="AlphaFoldDB" id="A0A438CI03"/>
<proteinExistence type="predicted"/>
<reference evidence="3 4" key="1">
    <citation type="journal article" date="2018" name="PLoS Genet.">
        <title>Population sequencing reveals clonal diversity and ancestral inbreeding in the grapevine cultivar Chardonnay.</title>
        <authorList>
            <person name="Roach M.J."/>
            <person name="Johnson D.L."/>
            <person name="Bohlmann J."/>
            <person name="van Vuuren H.J."/>
            <person name="Jones S.J."/>
            <person name="Pretorius I.S."/>
            <person name="Schmidt S.A."/>
            <person name="Borneman A.R."/>
        </authorList>
    </citation>
    <scope>NUCLEOTIDE SEQUENCE [LARGE SCALE GENOMIC DNA]</scope>
    <source>
        <strain evidence="4">cv. Chardonnay</strain>
        <tissue evidence="3">Leaf</tissue>
    </source>
</reference>